<reference evidence="5 6" key="1">
    <citation type="submission" date="2019-04" db="EMBL/GenBank/DDBJ databases">
        <title>Comparative genomics and transcriptomics to analyze fruiting body development in filamentous ascomycetes.</title>
        <authorList>
            <consortium name="DOE Joint Genome Institute"/>
            <person name="Lutkenhaus R."/>
            <person name="Traeger S."/>
            <person name="Breuer J."/>
            <person name="Kuo A."/>
            <person name="Lipzen A."/>
            <person name="Pangilinan J."/>
            <person name="Dilworth D."/>
            <person name="Sandor L."/>
            <person name="Poggeler S."/>
            <person name="Barry K."/>
            <person name="Grigoriev I.V."/>
            <person name="Nowrousian M."/>
        </authorList>
    </citation>
    <scope>NUCLEOTIDE SEQUENCE [LARGE SCALE GENOMIC DNA]</scope>
    <source>
        <strain evidence="5 6">CBS 389.68</strain>
    </source>
</reference>
<feature type="domain" description="Protein HGH1 N-terminal" evidence="3">
    <location>
        <begin position="95"/>
        <end position="277"/>
    </location>
</feature>
<sequence length="354" mass="39551">MPTELEELVGFLPSPNPQIRQLALEHLVGYSVPPHNTVFMTDGLKPIKHLKVLVNDAAARAKNALTILVNLSESPEVQKTLVEDDKFLELLMTEITDTTYPNADQVAMLLANISQSPVFLKFAMAKRKAPEGFKSELVIDQLMDCFVKGAEGTLNKDANFDYLSYVFANLTSQDSGRRHLVKRQEYDGVIPIEKLVVFTEHKSDVRRKGVASTIKNCCFDVDSHPMLLDPDGVNILPYLLLPMMGGEEYSDEDTEGMPEDLQLLPPDKERDSDNSIIVTHLESILLLTTTREGRDFMRGSKVYPIIRETHLALGENDDVEVACDRVVQVIMRKEAGEGEGEVAPEDERAIVEVL</sequence>
<keyword evidence="6" id="KW-1185">Reference proteome</keyword>
<dbReference type="STRING" id="341454.A0A4S2MH93"/>
<dbReference type="Gene3D" id="1.25.10.10">
    <property type="entry name" value="Leucine-rich Repeat Variant"/>
    <property type="match status" value="1"/>
</dbReference>
<dbReference type="InterPro" id="IPR039717">
    <property type="entry name" value="Hgh1"/>
</dbReference>
<evidence type="ECO:0000313" key="5">
    <source>
        <dbReference type="EMBL" id="TGZ76231.1"/>
    </source>
</evidence>
<dbReference type="InParanoid" id="A0A4S2MH93"/>
<dbReference type="AlphaFoldDB" id="A0A4S2MH93"/>
<dbReference type="PANTHER" id="PTHR13387">
    <property type="entry name" value="PROTEIN HGH1 HOMOLOG"/>
    <property type="match status" value="1"/>
</dbReference>
<name>A0A4S2MH93_9PEZI</name>
<dbReference type="PANTHER" id="PTHR13387:SF9">
    <property type="entry name" value="PROTEIN HGH1 HOMOLOG"/>
    <property type="match status" value="1"/>
</dbReference>
<comment type="similarity">
    <text evidence="1">Belongs to the HGH1 family.</text>
</comment>
<dbReference type="InterPro" id="IPR007206">
    <property type="entry name" value="Protein_HGH1_C"/>
</dbReference>
<accession>A0A4S2MH93</accession>
<keyword evidence="5" id="KW-0238">DNA-binding</keyword>
<evidence type="ECO:0000313" key="6">
    <source>
        <dbReference type="Proteomes" id="UP000298138"/>
    </source>
</evidence>
<dbReference type="Pfam" id="PF04064">
    <property type="entry name" value="DUF384"/>
    <property type="match status" value="1"/>
</dbReference>
<dbReference type="EMBL" id="ML220194">
    <property type="protein sequence ID" value="TGZ76231.1"/>
    <property type="molecule type" value="Genomic_DNA"/>
</dbReference>
<protein>
    <recommendedName>
        <fullName evidence="2">Protein HGH1 homolog</fullName>
    </recommendedName>
</protein>
<evidence type="ECO:0000256" key="2">
    <source>
        <dbReference type="ARBA" id="ARBA00014076"/>
    </source>
</evidence>
<feature type="domain" description="Protein HGH1 C-terminal" evidence="4">
    <location>
        <begin position="283"/>
        <end position="338"/>
    </location>
</feature>
<dbReference type="InterPro" id="IPR011989">
    <property type="entry name" value="ARM-like"/>
</dbReference>
<dbReference type="Proteomes" id="UP000298138">
    <property type="component" value="Unassembled WGS sequence"/>
</dbReference>
<dbReference type="InterPro" id="IPR007205">
    <property type="entry name" value="Protein_HGH1_N"/>
</dbReference>
<dbReference type="GO" id="GO:0003677">
    <property type="term" value="F:DNA binding"/>
    <property type="evidence" value="ECO:0007669"/>
    <property type="project" value="UniProtKB-KW"/>
</dbReference>
<dbReference type="InterPro" id="IPR016024">
    <property type="entry name" value="ARM-type_fold"/>
</dbReference>
<evidence type="ECO:0000256" key="1">
    <source>
        <dbReference type="ARBA" id="ARBA00006712"/>
    </source>
</evidence>
<dbReference type="SUPFAM" id="SSF48371">
    <property type="entry name" value="ARM repeat"/>
    <property type="match status" value="1"/>
</dbReference>
<evidence type="ECO:0000259" key="3">
    <source>
        <dbReference type="Pfam" id="PF04063"/>
    </source>
</evidence>
<dbReference type="OrthoDB" id="338814at2759"/>
<proteinExistence type="inferred from homology"/>
<organism evidence="5 6">
    <name type="scientific">Ascodesmis nigricans</name>
    <dbReference type="NCBI Taxonomy" id="341454"/>
    <lineage>
        <taxon>Eukaryota</taxon>
        <taxon>Fungi</taxon>
        <taxon>Dikarya</taxon>
        <taxon>Ascomycota</taxon>
        <taxon>Pezizomycotina</taxon>
        <taxon>Pezizomycetes</taxon>
        <taxon>Pezizales</taxon>
        <taxon>Ascodesmidaceae</taxon>
        <taxon>Ascodesmis</taxon>
    </lineage>
</organism>
<evidence type="ECO:0000259" key="4">
    <source>
        <dbReference type="Pfam" id="PF04064"/>
    </source>
</evidence>
<dbReference type="FunCoup" id="A0A4S2MH93">
    <property type="interactions" value="1080"/>
</dbReference>
<dbReference type="Pfam" id="PF04063">
    <property type="entry name" value="DUF383"/>
    <property type="match status" value="1"/>
</dbReference>
<gene>
    <name evidence="5" type="ORF">EX30DRAFT_356716</name>
</gene>